<gene>
    <name evidence="3" type="ordered locus">BMD_2882</name>
</gene>
<evidence type="ECO:0000313" key="4">
    <source>
        <dbReference type="Proteomes" id="UP000002365"/>
    </source>
</evidence>
<dbReference type="Gene3D" id="1.10.150.240">
    <property type="entry name" value="Putative phosphatase, domain 2"/>
    <property type="match status" value="1"/>
</dbReference>
<accession>D5DGK1</accession>
<dbReference type="NCBIfam" id="TIGR01549">
    <property type="entry name" value="HAD-SF-IA-v1"/>
    <property type="match status" value="1"/>
</dbReference>
<dbReference type="RefSeq" id="WP_013083670.1">
    <property type="nucleotide sequence ID" value="NC_014103.1"/>
</dbReference>
<dbReference type="SFLD" id="SFLDG01129">
    <property type="entry name" value="C1.5:_HAD__Beta-PGM__Phosphata"/>
    <property type="match status" value="1"/>
</dbReference>
<dbReference type="SUPFAM" id="SSF56784">
    <property type="entry name" value="HAD-like"/>
    <property type="match status" value="1"/>
</dbReference>
<reference evidence="3 4" key="1">
    <citation type="journal article" date="2011" name="J. Bacteriol.">
        <title>Genome sequences of the biotechnologically important Bacillus megaterium strains QM B1551 and DSM319.</title>
        <authorList>
            <person name="Eppinger M."/>
            <person name="Bunk B."/>
            <person name="Johns M.A."/>
            <person name="Edirisinghe J.N."/>
            <person name="Kutumbaka K.K."/>
            <person name="Koenig S.S."/>
            <person name="Huot Creasy H."/>
            <person name="Rosovitz M.J."/>
            <person name="Riley D.R."/>
            <person name="Daugherty S."/>
            <person name="Martin M."/>
            <person name="Elbourne L.D."/>
            <person name="Paulsen I."/>
            <person name="Biedendieck R."/>
            <person name="Braun C."/>
            <person name="Grayburn S."/>
            <person name="Dhingra S."/>
            <person name="Lukyanchuk V."/>
            <person name="Ball B."/>
            <person name="Ul-Qamar R."/>
            <person name="Seibel J."/>
            <person name="Bremer E."/>
            <person name="Jahn D."/>
            <person name="Ravel J."/>
            <person name="Vary P.S."/>
        </authorList>
    </citation>
    <scope>NUCLEOTIDE SEQUENCE [LARGE SCALE GENOMIC DNA]</scope>
    <source>
        <strain evidence="4">DSM 319 / IMG 1521</strain>
    </source>
</reference>
<dbReference type="PANTHER" id="PTHR43434">
    <property type="entry name" value="PHOSPHOGLYCOLATE PHOSPHATASE"/>
    <property type="match status" value="1"/>
</dbReference>
<name>D5DGK1_PRIM3</name>
<dbReference type="InterPro" id="IPR050155">
    <property type="entry name" value="HAD-like_hydrolase_sf"/>
</dbReference>
<dbReference type="KEGG" id="bmd:BMD_2882"/>
<evidence type="ECO:0000256" key="2">
    <source>
        <dbReference type="ARBA" id="ARBA00022842"/>
    </source>
</evidence>
<protein>
    <submittedName>
        <fullName evidence="3">HAD-superfamily hydrolase, subfamily IA, variant 1 family protein</fullName>
    </submittedName>
</protein>
<proteinExistence type="predicted"/>
<evidence type="ECO:0000313" key="3">
    <source>
        <dbReference type="EMBL" id="ADF39723.1"/>
    </source>
</evidence>
<dbReference type="InterPro" id="IPR023198">
    <property type="entry name" value="PGP-like_dom2"/>
</dbReference>
<dbReference type="SFLD" id="SFLDS00003">
    <property type="entry name" value="Haloacid_Dehalogenase"/>
    <property type="match status" value="1"/>
</dbReference>
<keyword evidence="1 3" id="KW-0378">Hydrolase</keyword>
<dbReference type="PANTHER" id="PTHR43434:SF25">
    <property type="entry name" value="PHOSPHOGLYCOLATE PHOSPHATASE"/>
    <property type="match status" value="1"/>
</dbReference>
<dbReference type="PATRIC" id="fig|592022.4.peg.2861"/>
<dbReference type="GO" id="GO:0008967">
    <property type="term" value="F:phosphoglycolate phosphatase activity"/>
    <property type="evidence" value="ECO:0007669"/>
    <property type="project" value="TreeGrafter"/>
</dbReference>
<dbReference type="InterPro" id="IPR036412">
    <property type="entry name" value="HAD-like_sf"/>
</dbReference>
<organism evidence="3 4">
    <name type="scientific">Priestia megaterium (strain DSM 319 / IMG 1521)</name>
    <name type="common">Bacillus megaterium</name>
    <dbReference type="NCBI Taxonomy" id="592022"/>
    <lineage>
        <taxon>Bacteria</taxon>
        <taxon>Bacillati</taxon>
        <taxon>Bacillota</taxon>
        <taxon>Bacilli</taxon>
        <taxon>Bacillales</taxon>
        <taxon>Bacillaceae</taxon>
        <taxon>Priestia</taxon>
    </lineage>
</organism>
<dbReference type="InterPro" id="IPR023214">
    <property type="entry name" value="HAD_sf"/>
</dbReference>
<dbReference type="InterPro" id="IPR006439">
    <property type="entry name" value="HAD-SF_hydro_IA"/>
</dbReference>
<evidence type="ECO:0000256" key="1">
    <source>
        <dbReference type="ARBA" id="ARBA00022801"/>
    </source>
</evidence>
<dbReference type="AlphaFoldDB" id="D5DGK1"/>
<dbReference type="Proteomes" id="UP000002365">
    <property type="component" value="Chromosome"/>
</dbReference>
<dbReference type="GO" id="GO:0005829">
    <property type="term" value="C:cytosol"/>
    <property type="evidence" value="ECO:0007669"/>
    <property type="project" value="TreeGrafter"/>
</dbReference>
<dbReference type="Pfam" id="PF13419">
    <property type="entry name" value="HAD_2"/>
    <property type="match status" value="1"/>
</dbReference>
<keyword evidence="2" id="KW-0460">Magnesium</keyword>
<dbReference type="InterPro" id="IPR041492">
    <property type="entry name" value="HAD_2"/>
</dbReference>
<dbReference type="HOGENOM" id="CLU_045011_19_5_9"/>
<dbReference type="EMBL" id="CP001982">
    <property type="protein sequence ID" value="ADF39723.1"/>
    <property type="molecule type" value="Genomic_DNA"/>
</dbReference>
<dbReference type="Gene3D" id="3.40.50.1000">
    <property type="entry name" value="HAD superfamily/HAD-like"/>
    <property type="match status" value="1"/>
</dbReference>
<sequence>MNILWDFDGTIFDTYPTIVKAFKELLTDQTISEDDILKQMKISSDIAIKHFDIEKSLFDKHFHVLEQKINPKDKPAFPHVEDVLSFADTNVIVTHKSRQSTLDILAFFNMEHYFTEIITKDDGYKRKPDSGAYAYLHDKYQLDLVIGDRELDLKPARELGIKTCAFQNDDIEADYHLTSYDQFFICSGLCTSGISPSV</sequence>
<dbReference type="GO" id="GO:0006281">
    <property type="term" value="P:DNA repair"/>
    <property type="evidence" value="ECO:0007669"/>
    <property type="project" value="TreeGrafter"/>
</dbReference>